<dbReference type="Pfam" id="PF13349">
    <property type="entry name" value="DUF4097"/>
    <property type="match status" value="1"/>
</dbReference>
<dbReference type="PANTHER" id="PTHR34094:SF1">
    <property type="entry name" value="PROTEIN FAM185A"/>
    <property type="match status" value="1"/>
</dbReference>
<feature type="signal peptide" evidence="1">
    <location>
        <begin position="1"/>
        <end position="26"/>
    </location>
</feature>
<keyword evidence="1" id="KW-0732">Signal</keyword>
<dbReference type="PANTHER" id="PTHR34094">
    <property type="match status" value="1"/>
</dbReference>
<evidence type="ECO:0000313" key="4">
    <source>
        <dbReference type="Proteomes" id="UP000429958"/>
    </source>
</evidence>
<dbReference type="PROSITE" id="PS51257">
    <property type="entry name" value="PROKAR_LIPOPROTEIN"/>
    <property type="match status" value="1"/>
</dbReference>
<keyword evidence="4" id="KW-1185">Reference proteome</keyword>
<gene>
    <name evidence="3" type="ORF">FYJ39_17630</name>
</gene>
<comment type="caution">
    <text evidence="3">The sequence shown here is derived from an EMBL/GenBank/DDBJ whole genome shotgun (WGS) entry which is preliminary data.</text>
</comment>
<accession>A0A7X2NP64</accession>
<organism evidence="3 4">
    <name type="scientific">Clostridium porci</name>
    <dbReference type="NCBI Taxonomy" id="2605778"/>
    <lineage>
        <taxon>Bacteria</taxon>
        <taxon>Bacillati</taxon>
        <taxon>Bacillota</taxon>
        <taxon>Clostridia</taxon>
        <taxon>Eubacteriales</taxon>
        <taxon>Clostridiaceae</taxon>
        <taxon>Clostridium</taxon>
    </lineage>
</organism>
<dbReference type="AlphaFoldDB" id="A0A7X2NP64"/>
<proteinExistence type="predicted"/>
<dbReference type="InterPro" id="IPR025164">
    <property type="entry name" value="Toastrack_DUF4097"/>
</dbReference>
<dbReference type="RefSeq" id="WP_154473729.1">
    <property type="nucleotide sequence ID" value="NZ_VUMD01000022.1"/>
</dbReference>
<evidence type="ECO:0000259" key="2">
    <source>
        <dbReference type="Pfam" id="PF13349"/>
    </source>
</evidence>
<protein>
    <submittedName>
        <fullName evidence="3">DUF4097 domain-containing protein</fullName>
    </submittedName>
</protein>
<evidence type="ECO:0000256" key="1">
    <source>
        <dbReference type="SAM" id="SignalP"/>
    </source>
</evidence>
<dbReference type="EMBL" id="VUMD01000022">
    <property type="protein sequence ID" value="MSS38301.1"/>
    <property type="molecule type" value="Genomic_DNA"/>
</dbReference>
<feature type="chain" id="PRO_5038691191" evidence="1">
    <location>
        <begin position="27"/>
        <end position="304"/>
    </location>
</feature>
<reference evidence="3 4" key="1">
    <citation type="submission" date="2019-08" db="EMBL/GenBank/DDBJ databases">
        <title>In-depth cultivation of the pig gut microbiome towards novel bacterial diversity and tailored functional studies.</title>
        <authorList>
            <person name="Wylensek D."/>
            <person name="Hitch T.C.A."/>
            <person name="Clavel T."/>
        </authorList>
    </citation>
    <scope>NUCLEOTIDE SEQUENCE [LARGE SCALE GENOMIC DNA]</scope>
    <source>
        <strain evidence="3 4">WCA-389-WT-23D1</strain>
    </source>
</reference>
<sequence>MKIKNQFLFSFIAVLFLLTLTGCTNSKTPEMANELHFSLGEIYDVTISYDEETITFFETDGDELIVKEYMTEDKTSYYADVDKDRDSIHISEGGKPLFKDGFSRYIEVYLPVTYTEALTITTTDGNIDLSNISLQLSMLRIDSTVGTVKLREATASNIHLSTTSGTLELGNITADTIKLDTTSGNITCDELAGNITYTSTSGNADIKSAIGSGSYKANNSGQLNIVYTEVTGDLSFYNKNDDIKLTLPTELEFEFEATTKNGSVSTTFQECISIDGKTTRGTVGNNPTVTVKAETNNGNIEVSQ</sequence>
<feature type="domain" description="DUF4097" evidence="2">
    <location>
        <begin position="46"/>
        <end position="302"/>
    </location>
</feature>
<name>A0A7X2NP64_9CLOT</name>
<evidence type="ECO:0000313" key="3">
    <source>
        <dbReference type="EMBL" id="MSS38301.1"/>
    </source>
</evidence>
<dbReference type="Proteomes" id="UP000429958">
    <property type="component" value="Unassembled WGS sequence"/>
</dbReference>